<dbReference type="EMBL" id="JACHEM010000005">
    <property type="protein sequence ID" value="MBB6435920.1"/>
    <property type="molecule type" value="Genomic_DNA"/>
</dbReference>
<proteinExistence type="predicted"/>
<evidence type="ECO:0000313" key="1">
    <source>
        <dbReference type="EMBL" id="MBB6435920.1"/>
    </source>
</evidence>
<protein>
    <submittedName>
        <fullName evidence="1">Uncharacterized protein</fullName>
    </submittedName>
</protein>
<comment type="caution">
    <text evidence="1">The sequence shown here is derived from an EMBL/GenBank/DDBJ whole genome shotgun (WGS) entry which is preliminary data.</text>
</comment>
<keyword evidence="2" id="KW-1185">Reference proteome</keyword>
<dbReference type="InterPro" id="IPR029063">
    <property type="entry name" value="SAM-dependent_MTases_sf"/>
</dbReference>
<gene>
    <name evidence="1" type="ORF">HNQ79_002383</name>
</gene>
<sequence length="51" mass="5589">MSDRNMLVNVGGRERTRKDFEDVCHRAGLSVTSVTPLQEAAPFSLIEAVAN</sequence>
<reference evidence="1 2" key="1">
    <citation type="submission" date="2020-08" db="EMBL/GenBank/DDBJ databases">
        <title>Genomic Encyclopedia of Type Strains, Phase IV (KMG-IV): sequencing the most valuable type-strain genomes for metagenomic binning, comparative biology and taxonomic classification.</title>
        <authorList>
            <person name="Goeker M."/>
        </authorList>
    </citation>
    <scope>NUCLEOTIDE SEQUENCE [LARGE SCALE GENOMIC DNA]</scope>
    <source>
        <strain evidence="1 2">DSM 40141</strain>
    </source>
</reference>
<organism evidence="1 2">
    <name type="scientific">Streptomyces candidus</name>
    <dbReference type="NCBI Taxonomy" id="67283"/>
    <lineage>
        <taxon>Bacteria</taxon>
        <taxon>Bacillati</taxon>
        <taxon>Actinomycetota</taxon>
        <taxon>Actinomycetes</taxon>
        <taxon>Kitasatosporales</taxon>
        <taxon>Streptomycetaceae</taxon>
        <taxon>Streptomyces</taxon>
    </lineage>
</organism>
<name>A0A7X0HE19_9ACTN</name>
<dbReference type="AlphaFoldDB" id="A0A7X0HE19"/>
<dbReference type="Proteomes" id="UP000540423">
    <property type="component" value="Unassembled WGS sequence"/>
</dbReference>
<evidence type="ECO:0000313" key="2">
    <source>
        <dbReference type="Proteomes" id="UP000540423"/>
    </source>
</evidence>
<dbReference type="Gene3D" id="3.40.50.150">
    <property type="entry name" value="Vaccinia Virus protein VP39"/>
    <property type="match status" value="1"/>
</dbReference>
<accession>A0A7X0HE19</accession>